<dbReference type="AlphaFoldDB" id="A0A9N7VMW6"/>
<sequence>MEGEDEGGGLTYLRPPPTFTCPSESHSRASVQTPSNSERHWHGDGFSLWALAAGKSPSAELGLLELTYQSLRLMDGRDRQGGCWGRPACLHVGSIPAHANCLMDCLA</sequence>
<reference evidence="1" key="1">
    <citation type="submission" date="2020-03" db="EMBL/GenBank/DDBJ databases">
        <authorList>
            <person name="Weist P."/>
        </authorList>
    </citation>
    <scope>NUCLEOTIDE SEQUENCE</scope>
</reference>
<gene>
    <name evidence="1" type="ORF">PLEPLA_LOCUS42937</name>
</gene>
<dbReference type="Proteomes" id="UP001153269">
    <property type="component" value="Unassembled WGS sequence"/>
</dbReference>
<accession>A0A9N7VMW6</accession>
<name>A0A9N7VMW6_PLEPL</name>
<evidence type="ECO:0000313" key="2">
    <source>
        <dbReference type="Proteomes" id="UP001153269"/>
    </source>
</evidence>
<evidence type="ECO:0000313" key="1">
    <source>
        <dbReference type="EMBL" id="CAB1455166.1"/>
    </source>
</evidence>
<comment type="caution">
    <text evidence="1">The sequence shown here is derived from an EMBL/GenBank/DDBJ whole genome shotgun (WGS) entry which is preliminary data.</text>
</comment>
<proteinExistence type="predicted"/>
<dbReference type="EMBL" id="CADEAL010004242">
    <property type="protein sequence ID" value="CAB1455166.1"/>
    <property type="molecule type" value="Genomic_DNA"/>
</dbReference>
<organism evidence="1 2">
    <name type="scientific">Pleuronectes platessa</name>
    <name type="common">European plaice</name>
    <dbReference type="NCBI Taxonomy" id="8262"/>
    <lineage>
        <taxon>Eukaryota</taxon>
        <taxon>Metazoa</taxon>
        <taxon>Chordata</taxon>
        <taxon>Craniata</taxon>
        <taxon>Vertebrata</taxon>
        <taxon>Euteleostomi</taxon>
        <taxon>Actinopterygii</taxon>
        <taxon>Neopterygii</taxon>
        <taxon>Teleostei</taxon>
        <taxon>Neoteleostei</taxon>
        <taxon>Acanthomorphata</taxon>
        <taxon>Carangaria</taxon>
        <taxon>Pleuronectiformes</taxon>
        <taxon>Pleuronectoidei</taxon>
        <taxon>Pleuronectidae</taxon>
        <taxon>Pleuronectes</taxon>
    </lineage>
</organism>
<keyword evidence="2" id="KW-1185">Reference proteome</keyword>
<protein>
    <submittedName>
        <fullName evidence="1">Uncharacterized protein</fullName>
    </submittedName>
</protein>